<sequence>MLKKFLSILDNFKKDDSKIAEEYLDKGEYKKAVELYLKILERDGHLKVSDLANLAFAYYNLEDYNLALEFIDKALKISERPEFKYIKGITLYKLGKFEEAYNYLKSASTTVKKPDLYYTLGELCLKFKKFKNAARFFMKAYQVTKDDIYLYKFGVAKFFMGEVSEALEVFEKIKDRNRKAKEVLESINEILKYIDYQPSLKLRRIIKNIEKGGEDLLTILDKILELEREEDLAYLYKAIIYRINNKNKEFLENLEKAMSLVKRSIYYIELSKYYEDEEKTISFLLKSNEIKENPLAHIYLALNNYKREENKKVEEHFKRVFEITDDEFYHILSLLGLYLINDNIDYLRKAYSYFKKIYDEEDYFLMVIGGYITYKLEMWETSYNLFKKALEIKESDEILKGLILSGTKANKLLEIETFLERINNFDDVDLKNPLLYLDIYHKYDRAQICLAILYRYILKNPIKAKIYLEHLLEEINILSLIKNLSARDELKRLVEYLNVKLEDEIYRFFTEDEYSVDNELIEKSKKVLYLFDYVI</sequence>
<protein>
    <submittedName>
        <fullName evidence="2">TPR repeat-containing protein</fullName>
    </submittedName>
</protein>
<evidence type="ECO:0000256" key="1">
    <source>
        <dbReference type="PROSITE-ProRule" id="PRU00339"/>
    </source>
</evidence>
<dbReference type="STRING" id="573063.Metin_0375"/>
<dbReference type="PANTHER" id="PTHR12558">
    <property type="entry name" value="CELL DIVISION CYCLE 16,23,27"/>
    <property type="match status" value="1"/>
</dbReference>
<feature type="repeat" description="TPR" evidence="1">
    <location>
        <begin position="48"/>
        <end position="81"/>
    </location>
</feature>
<keyword evidence="3" id="KW-1185">Reference proteome</keyword>
<dbReference type="PROSITE" id="PS50005">
    <property type="entry name" value="TPR"/>
    <property type="match status" value="2"/>
</dbReference>
<dbReference type="AlphaFoldDB" id="D5VR42"/>
<feature type="repeat" description="TPR" evidence="1">
    <location>
        <begin position="114"/>
        <end position="147"/>
    </location>
</feature>
<accession>D5VR42</accession>
<gene>
    <name evidence="2" type="ordered locus">Metin_0375</name>
</gene>
<dbReference type="Gene3D" id="1.25.40.10">
    <property type="entry name" value="Tetratricopeptide repeat domain"/>
    <property type="match status" value="2"/>
</dbReference>
<evidence type="ECO:0000313" key="3">
    <source>
        <dbReference type="Proteomes" id="UP000002061"/>
    </source>
</evidence>
<keyword evidence="1" id="KW-0802">TPR repeat</keyword>
<dbReference type="SUPFAM" id="SSF48452">
    <property type="entry name" value="TPR-like"/>
    <property type="match status" value="1"/>
</dbReference>
<dbReference type="SMART" id="SM00028">
    <property type="entry name" value="TPR"/>
    <property type="match status" value="6"/>
</dbReference>
<dbReference type="PANTHER" id="PTHR12558:SF13">
    <property type="entry name" value="CELL DIVISION CYCLE PROTEIN 27 HOMOLOG"/>
    <property type="match status" value="1"/>
</dbReference>
<dbReference type="InterPro" id="IPR011990">
    <property type="entry name" value="TPR-like_helical_dom_sf"/>
</dbReference>
<dbReference type="KEGG" id="mif:Metin_0375"/>
<dbReference type="SUPFAM" id="SSF81901">
    <property type="entry name" value="HCP-like"/>
    <property type="match status" value="1"/>
</dbReference>
<dbReference type="Pfam" id="PF12895">
    <property type="entry name" value="ANAPC3"/>
    <property type="match status" value="1"/>
</dbReference>
<dbReference type="HOGENOM" id="CLU_481144_0_0_2"/>
<evidence type="ECO:0000313" key="2">
    <source>
        <dbReference type="EMBL" id="ADG13045.1"/>
    </source>
</evidence>
<dbReference type="GeneID" id="9131379"/>
<dbReference type="OrthoDB" id="115601at2157"/>
<dbReference type="Pfam" id="PF13181">
    <property type="entry name" value="TPR_8"/>
    <property type="match status" value="1"/>
</dbReference>
<organism evidence="2 3">
    <name type="scientific">Methanocaldococcus infernus (strain DSM 11812 / JCM 15783 / ME)</name>
    <dbReference type="NCBI Taxonomy" id="573063"/>
    <lineage>
        <taxon>Archaea</taxon>
        <taxon>Methanobacteriati</taxon>
        <taxon>Methanobacteriota</taxon>
        <taxon>Methanomada group</taxon>
        <taxon>Methanococci</taxon>
        <taxon>Methanococcales</taxon>
        <taxon>Methanocaldococcaceae</taxon>
        <taxon>Methanocaldococcus</taxon>
    </lineage>
</organism>
<dbReference type="RefSeq" id="WP_013099791.1">
    <property type="nucleotide sequence ID" value="NC_014122.1"/>
</dbReference>
<dbReference type="Proteomes" id="UP000002061">
    <property type="component" value="Chromosome"/>
</dbReference>
<dbReference type="InterPro" id="IPR019734">
    <property type="entry name" value="TPR_rpt"/>
</dbReference>
<dbReference type="eggNOG" id="arCOG03038">
    <property type="taxonomic scope" value="Archaea"/>
</dbReference>
<proteinExistence type="predicted"/>
<dbReference type="EMBL" id="CP002009">
    <property type="protein sequence ID" value="ADG13045.1"/>
    <property type="molecule type" value="Genomic_DNA"/>
</dbReference>
<name>D5VR42_METIM</name>
<reference evidence="2" key="1">
    <citation type="submission" date="2010-04" db="EMBL/GenBank/DDBJ databases">
        <title>Complete sequence of Methanocaldococcus infernus ME.</title>
        <authorList>
            <consortium name="US DOE Joint Genome Institute"/>
            <person name="Lucas S."/>
            <person name="Copeland A."/>
            <person name="Lapidus A."/>
            <person name="Cheng J.-F."/>
            <person name="Bruce D."/>
            <person name="Goodwin L."/>
            <person name="Pitluck S."/>
            <person name="Munk A.C."/>
            <person name="Detter J.C."/>
            <person name="Han C."/>
            <person name="Tapia R."/>
            <person name="Land M."/>
            <person name="Hauser L."/>
            <person name="Kyrpides N."/>
            <person name="Mikhailova N."/>
            <person name="Sieprawska-Lupa M."/>
            <person name="Whitman W.B."/>
            <person name="Woyke T."/>
        </authorList>
    </citation>
    <scope>NUCLEOTIDE SEQUENCE [LARGE SCALE GENOMIC DNA]</scope>
    <source>
        <strain evidence="2">ME</strain>
    </source>
</reference>